<dbReference type="SUPFAM" id="SSF143724">
    <property type="entry name" value="PHP14-like"/>
    <property type="match status" value="1"/>
</dbReference>
<evidence type="ECO:0000256" key="6">
    <source>
        <dbReference type="HAMAP-Rule" id="MF_00347"/>
    </source>
</evidence>
<dbReference type="NCBIfam" id="TIGR03705">
    <property type="entry name" value="poly_P_kin"/>
    <property type="match status" value="1"/>
</dbReference>
<keyword evidence="1 6" id="KW-0597">Phosphoprotein</keyword>
<evidence type="ECO:0000313" key="13">
    <source>
        <dbReference type="Proteomes" id="UP000245523"/>
    </source>
</evidence>
<comment type="PTM">
    <text evidence="6 7">An intermediate of this reaction is the autophosphorylated ppk in which a phosphate is covalently linked to a histidine residue through a N-P bond.</text>
</comment>
<dbReference type="Proteomes" id="UP000245523">
    <property type="component" value="Unassembled WGS sequence"/>
</dbReference>
<dbReference type="PANTHER" id="PTHR30218:SF0">
    <property type="entry name" value="POLYPHOSPHATE KINASE"/>
    <property type="match status" value="1"/>
</dbReference>
<dbReference type="NCBIfam" id="NF003921">
    <property type="entry name" value="PRK05443.2-2"/>
    <property type="match status" value="1"/>
</dbReference>
<comment type="cofactor">
    <cofactor evidence="6">
        <name>Mg(2+)</name>
        <dbReference type="ChEBI" id="CHEBI:18420"/>
    </cofactor>
</comment>
<dbReference type="EMBL" id="QGHD01000002">
    <property type="protein sequence ID" value="PWL03921.1"/>
    <property type="molecule type" value="Genomic_DNA"/>
</dbReference>
<dbReference type="Gene3D" id="3.30.1840.10">
    <property type="entry name" value="Polyphosphate kinase middle domain"/>
    <property type="match status" value="1"/>
</dbReference>
<dbReference type="RefSeq" id="WP_106197571.1">
    <property type="nucleotide sequence ID" value="NZ_JAXEIU010000031.1"/>
</dbReference>
<feature type="active site" description="Phosphohistidine intermediate" evidence="6">
    <location>
        <position position="432"/>
    </location>
</feature>
<dbReference type="Pfam" id="PF13089">
    <property type="entry name" value="PP_kinase_N"/>
    <property type="match status" value="1"/>
</dbReference>
<keyword evidence="4 6" id="KW-0418">Kinase</keyword>
<dbReference type="NCBIfam" id="NF003917">
    <property type="entry name" value="PRK05443.1-1"/>
    <property type="match status" value="1"/>
</dbReference>
<evidence type="ECO:0000256" key="4">
    <source>
        <dbReference type="ARBA" id="ARBA00022777"/>
    </source>
</evidence>
<accession>A0ABX5LS99</accession>
<evidence type="ECO:0000256" key="2">
    <source>
        <dbReference type="ARBA" id="ARBA00022679"/>
    </source>
</evidence>
<evidence type="ECO:0000256" key="3">
    <source>
        <dbReference type="ARBA" id="ARBA00022741"/>
    </source>
</evidence>
<dbReference type="InterPro" id="IPR036832">
    <property type="entry name" value="PPK_N_dom_sf"/>
</dbReference>
<feature type="domain" description="Polyphosphate kinase middle" evidence="8">
    <location>
        <begin position="121"/>
        <end position="297"/>
    </location>
</feature>
<feature type="binding site" evidence="6">
    <location>
        <position position="465"/>
    </location>
    <ligand>
        <name>ATP</name>
        <dbReference type="ChEBI" id="CHEBI:30616"/>
    </ligand>
</feature>
<dbReference type="Pfam" id="PF17941">
    <property type="entry name" value="PP_kinase_C_1"/>
    <property type="match status" value="1"/>
</dbReference>
<dbReference type="InterPro" id="IPR025200">
    <property type="entry name" value="PPK_C_dom2"/>
</dbReference>
<dbReference type="EC" id="2.7.4.1" evidence="6 7"/>
<dbReference type="HAMAP" id="MF_00347">
    <property type="entry name" value="Polyphosphate_kinase"/>
    <property type="match status" value="1"/>
</dbReference>
<keyword evidence="13" id="KW-1185">Reference proteome</keyword>
<dbReference type="Gene3D" id="1.20.58.310">
    <property type="entry name" value="Polyphosphate kinase N-terminal domain"/>
    <property type="match status" value="1"/>
</dbReference>
<protein>
    <recommendedName>
        <fullName evidence="6 7">Polyphosphate kinase</fullName>
        <ecNumber evidence="6 7">2.7.4.1</ecNumber>
    </recommendedName>
    <alternativeName>
        <fullName evidence="6">ATP-polyphosphate phosphotransferase</fullName>
    </alternativeName>
    <alternativeName>
        <fullName evidence="6">Polyphosphoric acid kinase</fullName>
    </alternativeName>
</protein>
<comment type="catalytic activity">
    <reaction evidence="6 7">
        <text>[phosphate](n) + ATP = [phosphate](n+1) + ADP</text>
        <dbReference type="Rhea" id="RHEA:19573"/>
        <dbReference type="Rhea" id="RHEA-COMP:9859"/>
        <dbReference type="Rhea" id="RHEA-COMP:14280"/>
        <dbReference type="ChEBI" id="CHEBI:16838"/>
        <dbReference type="ChEBI" id="CHEBI:30616"/>
        <dbReference type="ChEBI" id="CHEBI:456216"/>
        <dbReference type="EC" id="2.7.4.1"/>
    </reaction>
</comment>
<comment type="caution">
    <text evidence="12">The sequence shown here is derived from an EMBL/GenBank/DDBJ whole genome shotgun (WGS) entry which is preliminary data.</text>
</comment>
<feature type="domain" description="Polyphosphate kinase N-terminal" evidence="9">
    <location>
        <begin position="9"/>
        <end position="113"/>
    </location>
</feature>
<comment type="similarity">
    <text evidence="6 7">Belongs to the polyphosphate kinase 1 (PPK1) family.</text>
</comment>
<feature type="binding site" evidence="6">
    <location>
        <position position="45"/>
    </location>
    <ligand>
        <name>ATP</name>
        <dbReference type="ChEBI" id="CHEBI:30616"/>
    </ligand>
</feature>
<keyword evidence="6" id="KW-0460">Magnesium</keyword>
<sequence length="677" mass="77358">MKHEIYKQNRELSWLRFNERVLEEANDKTVPLLERLKFVSIFTSNLDEFFMIRVGILFKMAEIKKHWKDNKCQMTASEQLDAIFSETSKLYKKKDSTYSQIKSELSEQGIEFVAYKKCNKEEKKFLKEYYQDNILPLLSPQIVDARHPTPNLQSKISYIVASLKNKNKNILGLVQCPATIPEIIPIGDDSKRFIFAEELIVEHIDEIFSMYKISDKNIICITRNGDLTTDEETDGSEDYRNQMKLILKKRRVSFIVRVEAAKSLSSELEEFILRTLKVQKKQIFVTSAPLKMKFPFSLPEILPVELSGKLSYPLFSPVDSKSVDAKTSMISQISERDLMLSYPYEKMDPFLKLIKEAAEDPNTLSIKITIYRLAHRAKLVDYLCRAAENGIEVTTLIELRARFDELNNIDWSERLEDAGCHVLYGPEGYKVHSKICLITRRNDSQIQYITQIGTGNYNEKTCKLYTDISFMTSDVQIGKDAVEFFKNVCIGNLGGKYSKLLVSPLGLKSKILQLIDSEIAKKSEGALTFKMNSLTDVDVIEKLVEASQAGVKINLIIRGICCLLPGIPGITDNITIRSIVGKFLEHSRIYAFGKGAKEQIFIGSADMMTRNTENRVEVITPIKSKEIKNRLRSILNIMLLDNVKARLLQPSGKYIKIPIESSSDEKLVNAQEMQCEE</sequence>
<evidence type="ECO:0000313" key="12">
    <source>
        <dbReference type="EMBL" id="PWL03921.1"/>
    </source>
</evidence>
<dbReference type="Pfam" id="PF02503">
    <property type="entry name" value="PP_kinase"/>
    <property type="match status" value="1"/>
</dbReference>
<feature type="binding site" evidence="6">
    <location>
        <position position="558"/>
    </location>
    <ligand>
        <name>ATP</name>
        <dbReference type="ChEBI" id="CHEBI:30616"/>
    </ligand>
</feature>
<keyword evidence="5 6" id="KW-0067">ATP-binding</keyword>
<dbReference type="Pfam" id="PF13090">
    <property type="entry name" value="PP_kinase_C"/>
    <property type="match status" value="1"/>
</dbReference>
<evidence type="ECO:0000256" key="1">
    <source>
        <dbReference type="ARBA" id="ARBA00022553"/>
    </source>
</evidence>
<gene>
    <name evidence="6" type="primary">ppk</name>
    <name evidence="12" type="ORF">B0H50_10293</name>
</gene>
<dbReference type="PIRSF" id="PIRSF015589">
    <property type="entry name" value="PP_kinase"/>
    <property type="match status" value="1"/>
</dbReference>
<keyword evidence="6" id="KW-0479">Metal-binding</keyword>
<dbReference type="GO" id="GO:0016301">
    <property type="term" value="F:kinase activity"/>
    <property type="evidence" value="ECO:0007669"/>
    <property type="project" value="UniProtKB-KW"/>
</dbReference>
<evidence type="ECO:0000256" key="5">
    <source>
        <dbReference type="ARBA" id="ARBA00022840"/>
    </source>
</evidence>
<reference evidence="12 13" key="1">
    <citation type="submission" date="2018-05" db="EMBL/GenBank/DDBJ databases">
        <title>Animal gut microbial communities from fecal samples from Wisconsin, USA.</title>
        <authorList>
            <person name="Neumann A."/>
        </authorList>
    </citation>
    <scope>NUCLEOTIDE SEQUENCE [LARGE SCALE GENOMIC DNA]</scope>
    <source>
        <strain evidence="12 13">UWS4</strain>
    </source>
</reference>
<dbReference type="Gene3D" id="3.30.870.10">
    <property type="entry name" value="Endonuclease Chain A"/>
    <property type="match status" value="2"/>
</dbReference>
<feature type="binding site" evidence="6">
    <location>
        <position position="372"/>
    </location>
    <ligand>
        <name>Mg(2+)</name>
        <dbReference type="ChEBI" id="CHEBI:18420"/>
    </ligand>
</feature>
<dbReference type="SUPFAM" id="SSF56024">
    <property type="entry name" value="Phospholipase D/nuclease"/>
    <property type="match status" value="2"/>
</dbReference>
<dbReference type="InterPro" id="IPR003414">
    <property type="entry name" value="PP_kinase"/>
</dbReference>
<feature type="binding site" evidence="6">
    <location>
        <position position="586"/>
    </location>
    <ligand>
        <name>ATP</name>
        <dbReference type="ChEBI" id="CHEBI:30616"/>
    </ligand>
</feature>
<evidence type="ECO:0000259" key="10">
    <source>
        <dbReference type="Pfam" id="PF13090"/>
    </source>
</evidence>
<dbReference type="SUPFAM" id="SSF140356">
    <property type="entry name" value="PPK N-terminal domain-like"/>
    <property type="match status" value="1"/>
</dbReference>
<name>A0ABX5LS99_9BACT</name>
<comment type="function">
    <text evidence="6 7">Catalyzes the reversible transfer of the terminal phosphate of ATP to form a long-chain polyphosphate (polyP).</text>
</comment>
<dbReference type="InterPro" id="IPR036830">
    <property type="entry name" value="PP_kinase_middle_dom_sf"/>
</dbReference>
<feature type="domain" description="Polyphosphate kinase C-terminal" evidence="11">
    <location>
        <begin position="329"/>
        <end position="488"/>
    </location>
</feature>
<dbReference type="InterPro" id="IPR041108">
    <property type="entry name" value="PP_kinase_C_1"/>
</dbReference>
<keyword evidence="2 6" id="KW-0808">Transferase</keyword>
<dbReference type="PANTHER" id="PTHR30218">
    <property type="entry name" value="POLYPHOSPHATE KINASE"/>
    <property type="match status" value="1"/>
</dbReference>
<evidence type="ECO:0000256" key="7">
    <source>
        <dbReference type="RuleBase" id="RU003800"/>
    </source>
</evidence>
<evidence type="ECO:0000259" key="8">
    <source>
        <dbReference type="Pfam" id="PF02503"/>
    </source>
</evidence>
<dbReference type="InterPro" id="IPR024953">
    <property type="entry name" value="PP_kinase_middle"/>
</dbReference>
<feature type="binding site" evidence="6">
    <location>
        <position position="402"/>
    </location>
    <ligand>
        <name>Mg(2+)</name>
        <dbReference type="ChEBI" id="CHEBI:18420"/>
    </ligand>
</feature>
<keyword evidence="3 6" id="KW-0547">Nucleotide-binding</keyword>
<feature type="domain" description="Polyphosphate kinase C-terminal" evidence="10">
    <location>
        <begin position="500"/>
        <end position="659"/>
    </location>
</feature>
<dbReference type="InterPro" id="IPR025198">
    <property type="entry name" value="PPK_N_dom"/>
</dbReference>
<evidence type="ECO:0000259" key="11">
    <source>
        <dbReference type="Pfam" id="PF17941"/>
    </source>
</evidence>
<organism evidence="12 13">
    <name type="scientific">Hallerella porci</name>
    <dbReference type="NCBI Taxonomy" id="1945871"/>
    <lineage>
        <taxon>Bacteria</taxon>
        <taxon>Pseudomonadati</taxon>
        <taxon>Fibrobacterota</taxon>
        <taxon>Fibrobacteria</taxon>
        <taxon>Fibrobacterales</taxon>
        <taxon>Fibrobacteraceae</taxon>
        <taxon>Hallerella</taxon>
    </lineage>
</organism>
<evidence type="ECO:0000259" key="9">
    <source>
        <dbReference type="Pfam" id="PF13089"/>
    </source>
</evidence>
<proteinExistence type="inferred from homology"/>